<organism evidence="5 6">
    <name type="scientific">Cercopithifilaria johnstoni</name>
    <dbReference type="NCBI Taxonomy" id="2874296"/>
    <lineage>
        <taxon>Eukaryota</taxon>
        <taxon>Metazoa</taxon>
        <taxon>Ecdysozoa</taxon>
        <taxon>Nematoda</taxon>
        <taxon>Chromadorea</taxon>
        <taxon>Rhabditida</taxon>
        <taxon>Spirurina</taxon>
        <taxon>Spiruromorpha</taxon>
        <taxon>Filarioidea</taxon>
        <taxon>Onchocercidae</taxon>
        <taxon>Cercopithifilaria</taxon>
    </lineage>
</organism>
<dbReference type="GO" id="GO:0098632">
    <property type="term" value="F:cell-cell adhesion mediator activity"/>
    <property type="evidence" value="ECO:0007669"/>
    <property type="project" value="TreeGrafter"/>
</dbReference>
<keyword evidence="3" id="KW-0812">Transmembrane</keyword>
<sequence length="314" mass="35300">MLPFESNARLLEAETKEIKPKVINEMLIPRYSTTALMCEPVFTGTNKQAQWYHNGVIVANVSSTSNAVLHDYRYYTEQAIPDVGFLIIANISLEDEGDYWCRRIDDRREGEVARVVVAYVNPFPSNSRPTFHPTLARFGQRVTIHCPRTKAVPPPTYTWFLNGEAVDLSTKRIIQNSNGSLQIQQFLRQDVGVYECVVKNFAGRTSAKGYMDAIPLASSDIFDGAIFTNACHSIFRSGLLWFSIGCLATSGAMLSYLICAVLLTRSSYRSRTLLYPNSFFQIHPNFAPGFRKVIAPVADVHRNLCTNVCEQHNV</sequence>
<evidence type="ECO:0000313" key="5">
    <source>
        <dbReference type="EMBL" id="CAG9536865.1"/>
    </source>
</evidence>
<dbReference type="AlphaFoldDB" id="A0A8J2M0L9"/>
<dbReference type="PANTHER" id="PTHR10075">
    <property type="entry name" value="BASIGIN RELATED"/>
    <property type="match status" value="1"/>
</dbReference>
<dbReference type="Gene3D" id="2.60.40.10">
    <property type="entry name" value="Immunoglobulins"/>
    <property type="match status" value="2"/>
</dbReference>
<protein>
    <recommendedName>
        <fullName evidence="4">Ig-like domain-containing protein</fullName>
    </recommendedName>
</protein>
<dbReference type="InterPro" id="IPR013783">
    <property type="entry name" value="Ig-like_fold"/>
</dbReference>
<feature type="transmembrane region" description="Helical" evidence="3">
    <location>
        <begin position="239"/>
        <end position="263"/>
    </location>
</feature>
<dbReference type="SUPFAM" id="SSF48726">
    <property type="entry name" value="Immunoglobulin"/>
    <property type="match status" value="2"/>
</dbReference>
<dbReference type="GO" id="GO:0007411">
    <property type="term" value="P:axon guidance"/>
    <property type="evidence" value="ECO:0007669"/>
    <property type="project" value="TreeGrafter"/>
</dbReference>
<dbReference type="PANTHER" id="PTHR10075:SF101">
    <property type="entry name" value="ZWEI IG DOMAIN PROTEIN ZIG-3"/>
    <property type="match status" value="1"/>
</dbReference>
<dbReference type="InterPro" id="IPR003598">
    <property type="entry name" value="Ig_sub2"/>
</dbReference>
<dbReference type="GO" id="GO:0070593">
    <property type="term" value="P:dendrite self-avoidance"/>
    <property type="evidence" value="ECO:0007669"/>
    <property type="project" value="TreeGrafter"/>
</dbReference>
<evidence type="ECO:0000256" key="1">
    <source>
        <dbReference type="ARBA" id="ARBA00022737"/>
    </source>
</evidence>
<dbReference type="EMBL" id="CAKAEH010001492">
    <property type="protein sequence ID" value="CAG9536865.1"/>
    <property type="molecule type" value="Genomic_DNA"/>
</dbReference>
<evidence type="ECO:0000256" key="3">
    <source>
        <dbReference type="SAM" id="Phobius"/>
    </source>
</evidence>
<comment type="caution">
    <text evidence="5">The sequence shown here is derived from an EMBL/GenBank/DDBJ whole genome shotgun (WGS) entry which is preliminary data.</text>
</comment>
<evidence type="ECO:0000259" key="4">
    <source>
        <dbReference type="PROSITE" id="PS50835"/>
    </source>
</evidence>
<name>A0A8J2M0L9_9BILA</name>
<dbReference type="PROSITE" id="PS50835">
    <property type="entry name" value="IG_LIKE"/>
    <property type="match status" value="2"/>
</dbReference>
<keyword evidence="3" id="KW-0472">Membrane</keyword>
<dbReference type="Pfam" id="PF13927">
    <property type="entry name" value="Ig_3"/>
    <property type="match status" value="1"/>
</dbReference>
<dbReference type="Proteomes" id="UP000746747">
    <property type="component" value="Unassembled WGS sequence"/>
</dbReference>
<dbReference type="GO" id="GO:0007156">
    <property type="term" value="P:homophilic cell adhesion via plasma membrane adhesion molecules"/>
    <property type="evidence" value="ECO:0007669"/>
    <property type="project" value="TreeGrafter"/>
</dbReference>
<keyword evidence="6" id="KW-1185">Reference proteome</keyword>
<dbReference type="GO" id="GO:0005886">
    <property type="term" value="C:plasma membrane"/>
    <property type="evidence" value="ECO:0007669"/>
    <property type="project" value="TreeGrafter"/>
</dbReference>
<feature type="domain" description="Ig-like" evidence="4">
    <location>
        <begin position="129"/>
        <end position="217"/>
    </location>
</feature>
<evidence type="ECO:0000313" key="6">
    <source>
        <dbReference type="Proteomes" id="UP000746747"/>
    </source>
</evidence>
<dbReference type="CDD" id="cd00096">
    <property type="entry name" value="Ig"/>
    <property type="match status" value="2"/>
</dbReference>
<dbReference type="GO" id="GO:0030424">
    <property type="term" value="C:axon"/>
    <property type="evidence" value="ECO:0007669"/>
    <property type="project" value="TreeGrafter"/>
</dbReference>
<dbReference type="InterPro" id="IPR007110">
    <property type="entry name" value="Ig-like_dom"/>
</dbReference>
<feature type="domain" description="Ig-like" evidence="4">
    <location>
        <begin position="20"/>
        <end position="118"/>
    </location>
</feature>
<reference evidence="5" key="1">
    <citation type="submission" date="2021-09" db="EMBL/GenBank/DDBJ databases">
        <authorList>
            <consortium name="Pathogen Informatics"/>
        </authorList>
    </citation>
    <scope>NUCLEOTIDE SEQUENCE</scope>
</reference>
<dbReference type="OrthoDB" id="10010359at2759"/>
<dbReference type="SMART" id="SM00408">
    <property type="entry name" value="IGc2"/>
    <property type="match status" value="2"/>
</dbReference>
<evidence type="ECO:0000256" key="2">
    <source>
        <dbReference type="ARBA" id="ARBA00023319"/>
    </source>
</evidence>
<keyword evidence="2" id="KW-0393">Immunoglobulin domain</keyword>
<proteinExistence type="predicted"/>
<dbReference type="InterPro" id="IPR036179">
    <property type="entry name" value="Ig-like_dom_sf"/>
</dbReference>
<gene>
    <name evidence="5" type="ORF">CJOHNSTONI_LOCUS6738</name>
</gene>
<keyword evidence="1" id="KW-0677">Repeat</keyword>
<accession>A0A8J2M0L9</accession>
<keyword evidence="3" id="KW-1133">Transmembrane helix</keyword>
<dbReference type="SMART" id="SM00409">
    <property type="entry name" value="IG"/>
    <property type="match status" value="2"/>
</dbReference>
<dbReference type="InterPro" id="IPR003599">
    <property type="entry name" value="Ig_sub"/>
</dbReference>